<protein>
    <recommendedName>
        <fullName evidence="4">DUF5673 domain-containing protein</fullName>
    </recommendedName>
</protein>
<keyword evidence="3" id="KW-1185">Reference proteome</keyword>
<dbReference type="RefSeq" id="WP_101353979.1">
    <property type="nucleotide sequence ID" value="NZ_PIQO01000005.1"/>
</dbReference>
<organism evidence="2 3">
    <name type="scientific">Heyndrickxia camelliae</name>
    <dbReference type="NCBI Taxonomy" id="1707093"/>
    <lineage>
        <taxon>Bacteria</taxon>
        <taxon>Bacillati</taxon>
        <taxon>Bacillota</taxon>
        <taxon>Bacilli</taxon>
        <taxon>Bacillales</taxon>
        <taxon>Bacillaceae</taxon>
        <taxon>Heyndrickxia</taxon>
    </lineage>
</organism>
<gene>
    <name evidence="2" type="ORF">CWO92_09580</name>
</gene>
<evidence type="ECO:0000256" key="1">
    <source>
        <dbReference type="SAM" id="Phobius"/>
    </source>
</evidence>
<dbReference type="AlphaFoldDB" id="A0A2N3LLJ7"/>
<evidence type="ECO:0008006" key="4">
    <source>
        <dbReference type="Google" id="ProtNLM"/>
    </source>
</evidence>
<evidence type="ECO:0000313" key="2">
    <source>
        <dbReference type="EMBL" id="PKR85424.1"/>
    </source>
</evidence>
<sequence length="178" mass="20848">MNHTYLLIINVFASLFILYIIFQFIRVRSAMKKCEPVHKKIFRVKGTGKWWKTRIFTAVLILFFALVIISLLSYNLTSLVWLYTSTLVGYTMFPSIFRYGKIGRKGVSVADSFIPWEKVESCAYKQLPTTHFFYPNGELTLTTRFQQQYIIIVNNNEEKPIFELLTKYKLASSITTQK</sequence>
<feature type="transmembrane region" description="Helical" evidence="1">
    <location>
        <begin position="6"/>
        <end position="25"/>
    </location>
</feature>
<feature type="transmembrane region" description="Helical" evidence="1">
    <location>
        <begin position="55"/>
        <end position="74"/>
    </location>
</feature>
<evidence type="ECO:0000313" key="3">
    <source>
        <dbReference type="Proteomes" id="UP000233440"/>
    </source>
</evidence>
<accession>A0A2N3LLJ7</accession>
<dbReference type="EMBL" id="PIQO01000005">
    <property type="protein sequence ID" value="PKR85424.1"/>
    <property type="molecule type" value="Genomic_DNA"/>
</dbReference>
<feature type="transmembrane region" description="Helical" evidence="1">
    <location>
        <begin position="80"/>
        <end position="97"/>
    </location>
</feature>
<keyword evidence="1" id="KW-0812">Transmembrane</keyword>
<keyword evidence="1" id="KW-0472">Membrane</keyword>
<reference evidence="2 3" key="1">
    <citation type="submission" date="2017-11" db="EMBL/GenBank/DDBJ databases">
        <title>Bacillus camelliae sp. nov., isolated from pu'er tea.</title>
        <authorList>
            <person name="Niu L."/>
        </authorList>
    </citation>
    <scope>NUCLEOTIDE SEQUENCE [LARGE SCALE GENOMIC DNA]</scope>
    <source>
        <strain evidence="2 3">7578-1</strain>
    </source>
</reference>
<dbReference type="Proteomes" id="UP000233440">
    <property type="component" value="Unassembled WGS sequence"/>
</dbReference>
<keyword evidence="1" id="KW-1133">Transmembrane helix</keyword>
<comment type="caution">
    <text evidence="2">The sequence shown here is derived from an EMBL/GenBank/DDBJ whole genome shotgun (WGS) entry which is preliminary data.</text>
</comment>
<dbReference type="OrthoDB" id="9997467at2"/>
<name>A0A2N3LLJ7_9BACI</name>
<proteinExistence type="predicted"/>